<feature type="domain" description="Mur ligase N-terminal catalytic" evidence="12">
    <location>
        <begin position="30"/>
        <end position="79"/>
    </location>
</feature>
<keyword evidence="5 10" id="KW-0067">ATP-binding</keyword>
<evidence type="ECO:0000256" key="7">
    <source>
        <dbReference type="ARBA" id="ARBA00022984"/>
    </source>
</evidence>
<keyword evidence="8 10" id="KW-0131">Cell cycle</keyword>
<dbReference type="PANTHER" id="PTHR43024:SF1">
    <property type="entry name" value="UDP-N-ACETYLMURAMOYL-TRIPEPTIDE--D-ALANYL-D-ALANINE LIGASE"/>
    <property type="match status" value="1"/>
</dbReference>
<dbReference type="SUPFAM" id="SSF63418">
    <property type="entry name" value="MurE/MurF N-terminal domain"/>
    <property type="match status" value="1"/>
</dbReference>
<dbReference type="EC" id="6.3.2.10" evidence="10 11"/>
<dbReference type="GO" id="GO:0005737">
    <property type="term" value="C:cytoplasm"/>
    <property type="evidence" value="ECO:0007669"/>
    <property type="project" value="UniProtKB-SubCell"/>
</dbReference>
<dbReference type="Pfam" id="PF02875">
    <property type="entry name" value="Mur_ligase_C"/>
    <property type="match status" value="1"/>
</dbReference>
<gene>
    <name evidence="10 15" type="primary">murF</name>
    <name evidence="15" type="ORF">COMA2_190013</name>
</gene>
<feature type="domain" description="Mur ligase central" evidence="14">
    <location>
        <begin position="123"/>
        <end position="311"/>
    </location>
</feature>
<dbReference type="HAMAP" id="MF_02019">
    <property type="entry name" value="MurF"/>
    <property type="match status" value="1"/>
</dbReference>
<dbReference type="AlphaFoldDB" id="A0A0S4LDS2"/>
<dbReference type="Pfam" id="PF01225">
    <property type="entry name" value="Mur_ligase"/>
    <property type="match status" value="1"/>
</dbReference>
<reference evidence="16" key="1">
    <citation type="submission" date="2015-10" db="EMBL/GenBank/DDBJ databases">
        <authorList>
            <person name="Luecker S."/>
            <person name="Luecker S."/>
        </authorList>
    </citation>
    <scope>NUCLEOTIDE SEQUENCE [LARGE SCALE GENOMIC DNA]</scope>
</reference>
<feature type="binding site" evidence="10">
    <location>
        <begin position="125"/>
        <end position="131"/>
    </location>
    <ligand>
        <name>ATP</name>
        <dbReference type="ChEBI" id="CHEBI:30616"/>
    </ligand>
</feature>
<accession>A0A0S4LDS2</accession>
<dbReference type="SUPFAM" id="SSF53623">
    <property type="entry name" value="MurD-like peptide ligases, catalytic domain"/>
    <property type="match status" value="1"/>
</dbReference>
<comment type="function">
    <text evidence="10 11">Involved in cell wall formation. Catalyzes the final step in the synthesis of UDP-N-acetylmuramoyl-pentapeptide, the precursor of murein.</text>
</comment>
<keyword evidence="2 10" id="KW-0436">Ligase</keyword>
<dbReference type="GO" id="GO:0051301">
    <property type="term" value="P:cell division"/>
    <property type="evidence" value="ECO:0007669"/>
    <property type="project" value="UniProtKB-KW"/>
</dbReference>
<dbReference type="Pfam" id="PF08245">
    <property type="entry name" value="Mur_ligase_M"/>
    <property type="match status" value="1"/>
</dbReference>
<keyword evidence="1 10" id="KW-0963">Cytoplasm</keyword>
<dbReference type="InterPro" id="IPR051046">
    <property type="entry name" value="MurCDEF_CellWall_CoF430Synth"/>
</dbReference>
<organism evidence="15 16">
    <name type="scientific">Candidatus Nitrospira nitrificans</name>
    <dbReference type="NCBI Taxonomy" id="1742973"/>
    <lineage>
        <taxon>Bacteria</taxon>
        <taxon>Pseudomonadati</taxon>
        <taxon>Nitrospirota</taxon>
        <taxon>Nitrospiria</taxon>
        <taxon>Nitrospirales</taxon>
        <taxon>Nitrospiraceae</taxon>
        <taxon>Nitrospira</taxon>
    </lineage>
</organism>
<dbReference type="InterPro" id="IPR036565">
    <property type="entry name" value="Mur-like_cat_sf"/>
</dbReference>
<dbReference type="InterPro" id="IPR036615">
    <property type="entry name" value="Mur_ligase_C_dom_sf"/>
</dbReference>
<keyword evidence="6 10" id="KW-0133">Cell shape</keyword>
<evidence type="ECO:0000259" key="13">
    <source>
        <dbReference type="Pfam" id="PF02875"/>
    </source>
</evidence>
<dbReference type="InterPro" id="IPR013221">
    <property type="entry name" value="Mur_ligase_cen"/>
</dbReference>
<evidence type="ECO:0000256" key="3">
    <source>
        <dbReference type="ARBA" id="ARBA00022618"/>
    </source>
</evidence>
<dbReference type="OrthoDB" id="9801978at2"/>
<dbReference type="GO" id="GO:0008766">
    <property type="term" value="F:UDP-N-acetylmuramoylalanyl-D-glutamyl-2,6-diaminopimelate-D-alanyl-D-alanine ligase activity"/>
    <property type="evidence" value="ECO:0007669"/>
    <property type="project" value="RHEA"/>
</dbReference>
<evidence type="ECO:0000259" key="14">
    <source>
        <dbReference type="Pfam" id="PF08245"/>
    </source>
</evidence>
<keyword evidence="3 10" id="KW-0132">Cell division</keyword>
<evidence type="ECO:0000256" key="8">
    <source>
        <dbReference type="ARBA" id="ARBA00023306"/>
    </source>
</evidence>
<dbReference type="STRING" id="1742973.COMA2_190013"/>
<protein>
    <recommendedName>
        <fullName evidence="10 11">UDP-N-acetylmuramoyl-tripeptide--D-alanyl-D-alanine ligase</fullName>
        <ecNumber evidence="10 11">6.3.2.10</ecNumber>
    </recommendedName>
    <alternativeName>
        <fullName evidence="10">D-alanyl-D-alanine-adding enzyme</fullName>
    </alternativeName>
</protein>
<comment type="subcellular location">
    <subcellularLocation>
        <location evidence="10 11">Cytoplasm</location>
    </subcellularLocation>
</comment>
<sequence>MTLFTVEELREVIGPKVMAGDGAGWAKQRIRRISIDTRSLRPGDLFLALQGDRFDGHDFVATALSRGAVGAVVLDSYNMAGLSVKPGSKRTQPFVLGVSDPLQAYQQLAAYHRSRFHIPVVAVTGSNGKTTTKEMVAAVMAHRWKILKTEGNLNNRVGVPQTLLRLNDRHSGAVIEMGVDNLGQTARLCEMARPTIGIITNIGPDHLEFFGTMEVSAQAKAEMLDLLPPDGVAILNADDSYYDYLAARARCRVVSFGLSSKADVRAMDLKSDGRNGTIFRLLLPGTARRTMVHIRVQGDHNVTNALAAGAVGSILGLSGGVIAQGLSRFRPAAMRSQVRVSQGVKLIIDCYNANPASMTAAVRLLAQTGAKGKKIAVLGDMLELGPNAAQMHEEVGGFVARHGIDRLVACGPLGRNLAKGAKRAGLAPSQIFEVPDARAAAAAVKTIVKSGDAVLIKASRGMKLELVADALQGAKRATKKAS</sequence>
<dbReference type="Gene3D" id="3.40.1190.10">
    <property type="entry name" value="Mur-like, catalytic domain"/>
    <property type="match status" value="1"/>
</dbReference>
<evidence type="ECO:0000313" key="16">
    <source>
        <dbReference type="Proteomes" id="UP000198736"/>
    </source>
</evidence>
<evidence type="ECO:0000256" key="2">
    <source>
        <dbReference type="ARBA" id="ARBA00022598"/>
    </source>
</evidence>
<evidence type="ECO:0000313" key="15">
    <source>
        <dbReference type="EMBL" id="CUS34784.1"/>
    </source>
</evidence>
<comment type="catalytic activity">
    <reaction evidence="10 11">
        <text>D-alanyl-D-alanine + UDP-N-acetyl-alpha-D-muramoyl-L-alanyl-gamma-D-glutamyl-meso-2,6-diaminopimelate + ATP = UDP-N-acetyl-alpha-D-muramoyl-L-alanyl-gamma-D-glutamyl-meso-2,6-diaminopimeloyl-D-alanyl-D-alanine + ADP + phosphate + H(+)</text>
        <dbReference type="Rhea" id="RHEA:28374"/>
        <dbReference type="ChEBI" id="CHEBI:15378"/>
        <dbReference type="ChEBI" id="CHEBI:30616"/>
        <dbReference type="ChEBI" id="CHEBI:43474"/>
        <dbReference type="ChEBI" id="CHEBI:57822"/>
        <dbReference type="ChEBI" id="CHEBI:61386"/>
        <dbReference type="ChEBI" id="CHEBI:83905"/>
        <dbReference type="ChEBI" id="CHEBI:456216"/>
        <dbReference type="EC" id="6.3.2.10"/>
    </reaction>
</comment>
<keyword evidence="7 10" id="KW-0573">Peptidoglycan synthesis</keyword>
<dbReference type="PANTHER" id="PTHR43024">
    <property type="entry name" value="UDP-N-ACETYLMURAMOYL-TRIPEPTIDE--D-ALANYL-D-ALANINE LIGASE"/>
    <property type="match status" value="1"/>
</dbReference>
<dbReference type="SUPFAM" id="SSF53244">
    <property type="entry name" value="MurD-like peptide ligases, peptide-binding domain"/>
    <property type="match status" value="1"/>
</dbReference>
<dbReference type="GO" id="GO:0047480">
    <property type="term" value="F:UDP-N-acetylmuramoyl-tripeptide-D-alanyl-D-alanine ligase activity"/>
    <property type="evidence" value="ECO:0007669"/>
    <property type="project" value="UniProtKB-UniRule"/>
</dbReference>
<dbReference type="EMBL" id="CZPZ01000011">
    <property type="protein sequence ID" value="CUS34784.1"/>
    <property type="molecule type" value="Genomic_DNA"/>
</dbReference>
<dbReference type="RefSeq" id="WP_090896146.1">
    <property type="nucleotide sequence ID" value="NZ_CZPZ01000011.1"/>
</dbReference>
<dbReference type="UniPathway" id="UPA00219"/>
<dbReference type="NCBIfam" id="TIGR01143">
    <property type="entry name" value="murF"/>
    <property type="match status" value="1"/>
</dbReference>
<keyword evidence="9 10" id="KW-0961">Cell wall biogenesis/degradation</keyword>
<dbReference type="Proteomes" id="UP000198736">
    <property type="component" value="Unassembled WGS sequence"/>
</dbReference>
<dbReference type="GO" id="GO:0009252">
    <property type="term" value="P:peptidoglycan biosynthetic process"/>
    <property type="evidence" value="ECO:0007669"/>
    <property type="project" value="UniProtKB-UniRule"/>
</dbReference>
<evidence type="ECO:0000256" key="9">
    <source>
        <dbReference type="ARBA" id="ARBA00023316"/>
    </source>
</evidence>
<proteinExistence type="inferred from homology"/>
<dbReference type="InterPro" id="IPR005863">
    <property type="entry name" value="UDP-N-AcMur_synth"/>
</dbReference>
<evidence type="ECO:0000256" key="5">
    <source>
        <dbReference type="ARBA" id="ARBA00022840"/>
    </source>
</evidence>
<evidence type="ECO:0000256" key="4">
    <source>
        <dbReference type="ARBA" id="ARBA00022741"/>
    </source>
</evidence>
<dbReference type="Gene3D" id="3.90.190.20">
    <property type="entry name" value="Mur ligase, C-terminal domain"/>
    <property type="match status" value="1"/>
</dbReference>
<evidence type="ECO:0000259" key="12">
    <source>
        <dbReference type="Pfam" id="PF01225"/>
    </source>
</evidence>
<evidence type="ECO:0000256" key="10">
    <source>
        <dbReference type="HAMAP-Rule" id="MF_02019"/>
    </source>
</evidence>
<comment type="pathway">
    <text evidence="10 11">Cell wall biogenesis; peptidoglycan biosynthesis.</text>
</comment>
<dbReference type="GO" id="GO:0008360">
    <property type="term" value="P:regulation of cell shape"/>
    <property type="evidence" value="ECO:0007669"/>
    <property type="project" value="UniProtKB-KW"/>
</dbReference>
<keyword evidence="16" id="KW-1185">Reference proteome</keyword>
<dbReference type="Gene3D" id="3.40.1390.10">
    <property type="entry name" value="MurE/MurF, N-terminal domain"/>
    <property type="match status" value="1"/>
</dbReference>
<dbReference type="GO" id="GO:0005524">
    <property type="term" value="F:ATP binding"/>
    <property type="evidence" value="ECO:0007669"/>
    <property type="project" value="UniProtKB-UniRule"/>
</dbReference>
<evidence type="ECO:0000256" key="6">
    <source>
        <dbReference type="ARBA" id="ARBA00022960"/>
    </source>
</evidence>
<dbReference type="InterPro" id="IPR004101">
    <property type="entry name" value="Mur_ligase_C"/>
</dbReference>
<dbReference type="GO" id="GO:0071555">
    <property type="term" value="P:cell wall organization"/>
    <property type="evidence" value="ECO:0007669"/>
    <property type="project" value="UniProtKB-KW"/>
</dbReference>
<evidence type="ECO:0000256" key="1">
    <source>
        <dbReference type="ARBA" id="ARBA00022490"/>
    </source>
</evidence>
<keyword evidence="4 10" id="KW-0547">Nucleotide-binding</keyword>
<evidence type="ECO:0000256" key="11">
    <source>
        <dbReference type="RuleBase" id="RU004136"/>
    </source>
</evidence>
<dbReference type="InterPro" id="IPR000713">
    <property type="entry name" value="Mur_ligase_N"/>
</dbReference>
<dbReference type="InterPro" id="IPR035911">
    <property type="entry name" value="MurE/MurF_N"/>
</dbReference>
<comment type="similarity">
    <text evidence="10">Belongs to the MurCDEF family. MurF subfamily.</text>
</comment>
<feature type="domain" description="Mur ligase C-terminal" evidence="13">
    <location>
        <begin position="335"/>
        <end position="460"/>
    </location>
</feature>
<name>A0A0S4LDS2_9BACT</name>